<gene>
    <name evidence="1" type="ORF">ACI1P1_22635</name>
</gene>
<accession>A0ACC7P2Z1</accession>
<dbReference type="Proteomes" id="UP001631969">
    <property type="component" value="Unassembled WGS sequence"/>
</dbReference>
<keyword evidence="1" id="KW-0547">Nucleotide-binding</keyword>
<evidence type="ECO:0000313" key="2">
    <source>
        <dbReference type="Proteomes" id="UP001631969"/>
    </source>
</evidence>
<keyword evidence="1" id="KW-0067">ATP-binding</keyword>
<protein>
    <submittedName>
        <fullName evidence="1">Oligopeptide/dipeptide ABC transporter ATP-binding protein</fullName>
    </submittedName>
</protein>
<name>A0ACC7P2Z1_9BACL</name>
<sequence length="305" mass="33098">MLEIQDLSIRFSRFQRGMKQVQTEVLHHLSLSIHAEEIVAVVGSSGSGKSLLAHAILGILPGNARVSGHMEFKGEALTPKRQKQLRGREIALIPQSVQYLDPLMSVGEQVRQAVRQGDPVEKQRGAFRRFHLAQQVADFFPFQLSGGMARKVLVSTATVSGARLFIADEPTPGLDAPAMKETLGRFRLLAEEGGAVMLITHDIEAALTVADRVAVLYAGTVVEIACRSDFADHGSGLRHPYTKALWSALPSQHFTATAGSQPLPGEKLEGCAFASRCEAATQECRIQFPGLRGVRNGKTRCLHAT</sequence>
<dbReference type="EMBL" id="JBJURJ010000016">
    <property type="protein sequence ID" value="MFM9331095.1"/>
    <property type="molecule type" value="Genomic_DNA"/>
</dbReference>
<proteinExistence type="predicted"/>
<comment type="caution">
    <text evidence="1">The sequence shown here is derived from an EMBL/GenBank/DDBJ whole genome shotgun (WGS) entry which is preliminary data.</text>
</comment>
<evidence type="ECO:0000313" key="1">
    <source>
        <dbReference type="EMBL" id="MFM9331095.1"/>
    </source>
</evidence>
<keyword evidence="2" id="KW-1185">Reference proteome</keyword>
<reference evidence="1" key="1">
    <citation type="submission" date="2024-12" db="EMBL/GenBank/DDBJ databases">
        <authorList>
            <person name="Wu N."/>
        </authorList>
    </citation>
    <scope>NUCLEOTIDE SEQUENCE</scope>
    <source>
        <strain evidence="1">P15</strain>
    </source>
</reference>
<organism evidence="1 2">
    <name type="scientific">Paenibacillus mesotrionivorans</name>
    <dbReference type="NCBI Taxonomy" id="3160968"/>
    <lineage>
        <taxon>Bacteria</taxon>
        <taxon>Bacillati</taxon>
        <taxon>Bacillota</taxon>
        <taxon>Bacilli</taxon>
        <taxon>Bacillales</taxon>
        <taxon>Paenibacillaceae</taxon>
        <taxon>Paenibacillus</taxon>
    </lineage>
</organism>